<proteinExistence type="predicted"/>
<reference evidence="1" key="1">
    <citation type="submission" date="2021-06" db="EMBL/GenBank/DDBJ databases">
        <authorList>
            <person name="Hodson N. C."/>
            <person name="Mongue J. A."/>
            <person name="Jaron S. K."/>
        </authorList>
    </citation>
    <scope>NUCLEOTIDE SEQUENCE</scope>
</reference>
<keyword evidence="2" id="KW-1185">Reference proteome</keyword>
<gene>
    <name evidence="1" type="ORF">AFUS01_LOCUS32225</name>
</gene>
<protein>
    <submittedName>
        <fullName evidence="1">Uncharacterized protein</fullName>
    </submittedName>
</protein>
<dbReference type="Proteomes" id="UP000708208">
    <property type="component" value="Unassembled WGS sequence"/>
</dbReference>
<name>A0A8J2KYT2_9HEXA</name>
<accession>A0A8J2KYT2</accession>
<comment type="caution">
    <text evidence="1">The sequence shown here is derived from an EMBL/GenBank/DDBJ whole genome shotgun (WGS) entry which is preliminary data.</text>
</comment>
<sequence length="163" mass="18739">MRERLVDRMHSWNYSFVQIIFVLEKEPAGILSPLVLVSQMVLELSFERASLKKFRFSRSQMNDSTHKENFPHKGTVVCAEESHILTTHFQPATRDKNAHFDHPFQRDSTVEILGVRIKKNTEELRAMSGPIIPDSLLPPSNFLIIIDTFGYESRGGNGKLRLE</sequence>
<dbReference type="AlphaFoldDB" id="A0A8J2KYT2"/>
<dbReference type="EMBL" id="CAJVCH010524855">
    <property type="protein sequence ID" value="CAG7821920.1"/>
    <property type="molecule type" value="Genomic_DNA"/>
</dbReference>
<organism evidence="1 2">
    <name type="scientific">Allacma fusca</name>
    <dbReference type="NCBI Taxonomy" id="39272"/>
    <lineage>
        <taxon>Eukaryota</taxon>
        <taxon>Metazoa</taxon>
        <taxon>Ecdysozoa</taxon>
        <taxon>Arthropoda</taxon>
        <taxon>Hexapoda</taxon>
        <taxon>Collembola</taxon>
        <taxon>Symphypleona</taxon>
        <taxon>Sminthuridae</taxon>
        <taxon>Allacma</taxon>
    </lineage>
</organism>
<evidence type="ECO:0000313" key="2">
    <source>
        <dbReference type="Proteomes" id="UP000708208"/>
    </source>
</evidence>
<evidence type="ECO:0000313" key="1">
    <source>
        <dbReference type="EMBL" id="CAG7821920.1"/>
    </source>
</evidence>